<proteinExistence type="predicted"/>
<feature type="compositionally biased region" description="Polar residues" evidence="1">
    <location>
        <begin position="434"/>
        <end position="448"/>
    </location>
</feature>
<feature type="compositionally biased region" description="Pro residues" evidence="1">
    <location>
        <begin position="101"/>
        <end position="112"/>
    </location>
</feature>
<dbReference type="EMBL" id="NBSH01000012">
    <property type="protein sequence ID" value="ORX35127.1"/>
    <property type="molecule type" value="Genomic_DNA"/>
</dbReference>
<feature type="compositionally biased region" description="Acidic residues" evidence="1">
    <location>
        <begin position="664"/>
        <end position="676"/>
    </location>
</feature>
<reference evidence="2 3" key="1">
    <citation type="submission" date="2017-03" db="EMBL/GenBank/DDBJ databases">
        <title>Widespread Adenine N6-methylation of Active Genes in Fungi.</title>
        <authorList>
            <consortium name="DOE Joint Genome Institute"/>
            <person name="Mondo S.J."/>
            <person name="Dannebaum R.O."/>
            <person name="Kuo R.C."/>
            <person name="Louie K.B."/>
            <person name="Bewick A.J."/>
            <person name="Labutti K."/>
            <person name="Haridas S."/>
            <person name="Kuo A."/>
            <person name="Salamov A."/>
            <person name="Ahrendt S.R."/>
            <person name="Lau R."/>
            <person name="Bowen B.P."/>
            <person name="Lipzen A."/>
            <person name="Sullivan W."/>
            <person name="Andreopoulos W.B."/>
            <person name="Clum A."/>
            <person name="Lindquist E."/>
            <person name="Daum C."/>
            <person name="Northen T.R."/>
            <person name="Ramamoorthy G."/>
            <person name="Schmitz R.J."/>
            <person name="Gryganskyi A."/>
            <person name="Culley D."/>
            <person name="Magnuson J."/>
            <person name="James T.Y."/>
            <person name="O'Malley M.A."/>
            <person name="Stajich J.E."/>
            <person name="Spatafora J.W."/>
            <person name="Visel A."/>
            <person name="Grigoriev I.V."/>
        </authorList>
    </citation>
    <scope>NUCLEOTIDE SEQUENCE [LARGE SCALE GENOMIC DNA]</scope>
    <source>
        <strain evidence="2 3">NRRL Y-17943</strain>
    </source>
</reference>
<name>A0A1Y1UC71_9TREE</name>
<protein>
    <submittedName>
        <fullName evidence="2">Uncharacterized protein</fullName>
    </submittedName>
</protein>
<feature type="region of interest" description="Disordered" evidence="1">
    <location>
        <begin position="566"/>
        <end position="813"/>
    </location>
</feature>
<feature type="region of interest" description="Disordered" evidence="1">
    <location>
        <begin position="490"/>
        <end position="526"/>
    </location>
</feature>
<dbReference type="InParanoid" id="A0A1Y1UC71"/>
<gene>
    <name evidence="2" type="ORF">BD324DRAFT_119242</name>
</gene>
<feature type="region of interest" description="Disordered" evidence="1">
    <location>
        <begin position="426"/>
        <end position="448"/>
    </location>
</feature>
<evidence type="ECO:0000313" key="3">
    <source>
        <dbReference type="Proteomes" id="UP000193218"/>
    </source>
</evidence>
<evidence type="ECO:0000313" key="2">
    <source>
        <dbReference type="EMBL" id="ORX35127.1"/>
    </source>
</evidence>
<feature type="compositionally biased region" description="Pro residues" evidence="1">
    <location>
        <begin position="687"/>
        <end position="699"/>
    </location>
</feature>
<feature type="compositionally biased region" description="Basic and acidic residues" evidence="1">
    <location>
        <begin position="153"/>
        <end position="168"/>
    </location>
</feature>
<dbReference type="RefSeq" id="XP_021869343.1">
    <property type="nucleotide sequence ID" value="XM_022011952.1"/>
</dbReference>
<feature type="compositionally biased region" description="Basic and acidic residues" evidence="1">
    <location>
        <begin position="589"/>
        <end position="614"/>
    </location>
</feature>
<feature type="compositionally biased region" description="Pro residues" evidence="1">
    <location>
        <begin position="509"/>
        <end position="519"/>
    </location>
</feature>
<keyword evidence="3" id="KW-1185">Reference proteome</keyword>
<feature type="compositionally biased region" description="Basic and acidic residues" evidence="1">
    <location>
        <begin position="781"/>
        <end position="802"/>
    </location>
</feature>
<dbReference type="AlphaFoldDB" id="A0A1Y1UC71"/>
<dbReference type="GeneID" id="33553760"/>
<organism evidence="2 3">
    <name type="scientific">Kockovaella imperatae</name>
    <dbReference type="NCBI Taxonomy" id="4999"/>
    <lineage>
        <taxon>Eukaryota</taxon>
        <taxon>Fungi</taxon>
        <taxon>Dikarya</taxon>
        <taxon>Basidiomycota</taxon>
        <taxon>Agaricomycotina</taxon>
        <taxon>Tremellomycetes</taxon>
        <taxon>Tremellales</taxon>
        <taxon>Cuniculitremaceae</taxon>
        <taxon>Kockovaella</taxon>
    </lineage>
</organism>
<feature type="compositionally biased region" description="Pro residues" evidence="1">
    <location>
        <begin position="237"/>
        <end position="248"/>
    </location>
</feature>
<feature type="compositionally biased region" description="Polar residues" evidence="1">
    <location>
        <begin position="122"/>
        <end position="150"/>
    </location>
</feature>
<accession>A0A1Y1UC71</accession>
<evidence type="ECO:0000256" key="1">
    <source>
        <dbReference type="SAM" id="MobiDB-lite"/>
    </source>
</evidence>
<feature type="region of interest" description="Disordered" evidence="1">
    <location>
        <begin position="228"/>
        <end position="263"/>
    </location>
</feature>
<comment type="caution">
    <text evidence="2">The sequence shown here is derived from an EMBL/GenBank/DDBJ whole genome shotgun (WGS) entry which is preliminary data.</text>
</comment>
<feature type="compositionally biased region" description="Polar residues" evidence="1">
    <location>
        <begin position="629"/>
        <end position="640"/>
    </location>
</feature>
<feature type="region of interest" description="Disordered" evidence="1">
    <location>
        <begin position="101"/>
        <end position="187"/>
    </location>
</feature>
<feature type="region of interest" description="Disordered" evidence="1">
    <location>
        <begin position="294"/>
        <end position="321"/>
    </location>
</feature>
<sequence length="836" mass="92008">MKKTLQAIARVVAVPTPPLPPDRETLDQVDSLPILTSWESPRQTDDRPVSFELPATRPPTDSTIRASRRRRRRHVQEPSIDSLFIRGFDVPSTPLPFRHPPPYEPYVSPPSSPLFGAEPRNASANAGSQAGPSGSVGATSRFPSLPQRSVTIWERRSQWTRGQEEAAGRTDSPPRVAATTSSGHPDVLTFHAFDDLPSPVLRRMVDDYINTRARDQGRRSTALPDVVIGSGSTGSVPGPPNVPLPPVPSMEQPEGALPRQPSSTATVRALGLEVEHGKPRGRWIPDSFYTPFPSPRPARTVTRRHSTSTIVETRRSPTETSLPADHIFSRSRAGDGESTILNTSIDFEDAIMSFGDAASFDFNSGTETRLQNVDTPESTNLETDKDVPLHNLRSFGPLMDLSGATEPRRHSVVAVELKSAYFNDSSKPLPYLPSSGNASPSRDPSSNAILSRSRSFVADSPPRLPALDIPTITLGSDLWDTPVQATEFEEDDVLDPHPPLPSVGRLQEPSPPLVPPRPPRSAKRLKDDVHEADLVPLPAFATDNDRTPARTGQNIFKRLSEPLFRRLQTRPKRRPFESVDLAPSSLEAQRLREQRRQAEHARLESEDERARPDTPRPISPQSDLRKSVDVQSSESDTTPRASPPLDSATPLLAGEHQLDRWPDPDENDESDEDEDLALMGDILAAFPRPPTHTPQPFRTPPVVERRQQASSSNGAGRSEPTPDTHEVLQTPLTAPRASRSSTRDTRPDMLLYRTSPTPLRGSRVSRNLGEVIRPPASDVSPEEHRRQESIDRKGKGKSKQECGENAGPGALRKIHQEAFDKIIQGGETRKLRGGRV</sequence>
<dbReference type="Proteomes" id="UP000193218">
    <property type="component" value="Unassembled WGS sequence"/>
</dbReference>
<feature type="region of interest" description="Disordered" evidence="1">
    <location>
        <begin position="15"/>
        <end position="78"/>
    </location>
</feature>